<reference evidence="1 2" key="1">
    <citation type="journal article" date="2019" name="Nat. Ecol. Evol.">
        <title>Megaphylogeny resolves global patterns of mushroom evolution.</title>
        <authorList>
            <person name="Varga T."/>
            <person name="Krizsan K."/>
            <person name="Foldi C."/>
            <person name="Dima B."/>
            <person name="Sanchez-Garcia M."/>
            <person name="Sanchez-Ramirez S."/>
            <person name="Szollosi G.J."/>
            <person name="Szarkandi J.G."/>
            <person name="Papp V."/>
            <person name="Albert L."/>
            <person name="Andreopoulos W."/>
            <person name="Angelini C."/>
            <person name="Antonin V."/>
            <person name="Barry K.W."/>
            <person name="Bougher N.L."/>
            <person name="Buchanan P."/>
            <person name="Buyck B."/>
            <person name="Bense V."/>
            <person name="Catcheside P."/>
            <person name="Chovatia M."/>
            <person name="Cooper J."/>
            <person name="Damon W."/>
            <person name="Desjardin D."/>
            <person name="Finy P."/>
            <person name="Geml J."/>
            <person name="Haridas S."/>
            <person name="Hughes K."/>
            <person name="Justo A."/>
            <person name="Karasinski D."/>
            <person name="Kautmanova I."/>
            <person name="Kiss B."/>
            <person name="Kocsube S."/>
            <person name="Kotiranta H."/>
            <person name="LaButti K.M."/>
            <person name="Lechner B.E."/>
            <person name="Liimatainen K."/>
            <person name="Lipzen A."/>
            <person name="Lukacs Z."/>
            <person name="Mihaltcheva S."/>
            <person name="Morgado L.N."/>
            <person name="Niskanen T."/>
            <person name="Noordeloos M.E."/>
            <person name="Ohm R.A."/>
            <person name="Ortiz-Santana B."/>
            <person name="Ovrebo C."/>
            <person name="Racz N."/>
            <person name="Riley R."/>
            <person name="Savchenko A."/>
            <person name="Shiryaev A."/>
            <person name="Soop K."/>
            <person name="Spirin V."/>
            <person name="Szebenyi C."/>
            <person name="Tomsovsky M."/>
            <person name="Tulloss R.E."/>
            <person name="Uehling J."/>
            <person name="Grigoriev I.V."/>
            <person name="Vagvolgyi C."/>
            <person name="Papp T."/>
            <person name="Martin F.M."/>
            <person name="Miettinen O."/>
            <person name="Hibbett D.S."/>
            <person name="Nagy L.G."/>
        </authorList>
    </citation>
    <scope>NUCLEOTIDE SEQUENCE [LARGE SCALE GENOMIC DNA]</scope>
    <source>
        <strain evidence="1 2">CBS 166.37</strain>
    </source>
</reference>
<dbReference type="Proteomes" id="UP000308652">
    <property type="component" value="Unassembled WGS sequence"/>
</dbReference>
<evidence type="ECO:0000313" key="2">
    <source>
        <dbReference type="Proteomes" id="UP000308652"/>
    </source>
</evidence>
<protein>
    <recommendedName>
        <fullName evidence="3">F-box domain-containing protein</fullName>
    </recommendedName>
</protein>
<dbReference type="OrthoDB" id="3069231at2759"/>
<sequence>MSTIPLPRDIAGEIVLHAKDDIPTLKSLALLSHSWLPLCREHLFSSIDFTHPTKLQDRYTYFLSILSRHPYLARHVQSLRLRLGLNVFPYSAYRLETEPSLPDTLDSLSQLEYFYQCGAKPSEQTSSFQSVKVEQALHRILSLPTLSSTVFSWNANLPTTYLSTMRHVKTLTLEHVTFQDVSKSPELFPCVETLVIRVCAPQTIRILTKSAETLRYPSPLDLSHLRHFYFVPNNVAQVVMGWHLMLSVRRSLEYFEWFQADRFSLADIDIGKLLQLQGFAIHVTPTGVSLSSLQQAVNLISKATDSNKIRSIRICVDVTDAEMALYPEWQELEHLLLASRFKSLREFGIEFNKARSHFSEVSQLEGLDVRLQGFHDNIADKFADIRAAEHVNVSIRLL</sequence>
<keyword evidence="2" id="KW-1185">Reference proteome</keyword>
<name>A0A5C3LQH1_9AGAR</name>
<evidence type="ECO:0008006" key="3">
    <source>
        <dbReference type="Google" id="ProtNLM"/>
    </source>
</evidence>
<evidence type="ECO:0000313" key="1">
    <source>
        <dbReference type="EMBL" id="TFK35409.1"/>
    </source>
</evidence>
<dbReference type="AlphaFoldDB" id="A0A5C3LQH1"/>
<gene>
    <name evidence="1" type="ORF">BDQ12DRAFT_725941</name>
</gene>
<proteinExistence type="predicted"/>
<dbReference type="Gene3D" id="3.80.10.10">
    <property type="entry name" value="Ribonuclease Inhibitor"/>
    <property type="match status" value="1"/>
</dbReference>
<organism evidence="1 2">
    <name type="scientific">Crucibulum laeve</name>
    <dbReference type="NCBI Taxonomy" id="68775"/>
    <lineage>
        <taxon>Eukaryota</taxon>
        <taxon>Fungi</taxon>
        <taxon>Dikarya</taxon>
        <taxon>Basidiomycota</taxon>
        <taxon>Agaricomycotina</taxon>
        <taxon>Agaricomycetes</taxon>
        <taxon>Agaricomycetidae</taxon>
        <taxon>Agaricales</taxon>
        <taxon>Agaricineae</taxon>
        <taxon>Nidulariaceae</taxon>
        <taxon>Crucibulum</taxon>
    </lineage>
</organism>
<dbReference type="InterPro" id="IPR032675">
    <property type="entry name" value="LRR_dom_sf"/>
</dbReference>
<dbReference type="EMBL" id="ML213621">
    <property type="protein sequence ID" value="TFK35409.1"/>
    <property type="molecule type" value="Genomic_DNA"/>
</dbReference>
<accession>A0A5C3LQH1</accession>